<dbReference type="EMBL" id="JACHNB010000001">
    <property type="protein sequence ID" value="MBB4743076.1"/>
    <property type="molecule type" value="Genomic_DNA"/>
</dbReference>
<reference evidence="2 3" key="1">
    <citation type="submission" date="2020-08" db="EMBL/GenBank/DDBJ databases">
        <title>Sequencing the genomes of 1000 actinobacteria strains.</title>
        <authorList>
            <person name="Klenk H.-P."/>
        </authorList>
    </citation>
    <scope>NUCLEOTIDE SEQUENCE [LARGE SCALE GENOMIC DNA]</scope>
    <source>
        <strain evidence="2 3">DSM 45809</strain>
    </source>
</reference>
<accession>A0A7W7H311</accession>
<sequence>MDAIKAWHVMLLLPCTAVVVALGVTAVVLIVKARRR</sequence>
<keyword evidence="1" id="KW-1133">Transmembrane helix</keyword>
<gene>
    <name evidence="2" type="ORF">BJY16_006535</name>
</gene>
<evidence type="ECO:0000313" key="3">
    <source>
        <dbReference type="Proteomes" id="UP000546162"/>
    </source>
</evidence>
<evidence type="ECO:0000313" key="2">
    <source>
        <dbReference type="EMBL" id="MBB4743076.1"/>
    </source>
</evidence>
<feature type="transmembrane region" description="Helical" evidence="1">
    <location>
        <begin position="6"/>
        <end position="31"/>
    </location>
</feature>
<dbReference type="Proteomes" id="UP000546162">
    <property type="component" value="Unassembled WGS sequence"/>
</dbReference>
<comment type="caution">
    <text evidence="2">The sequence shown here is derived from an EMBL/GenBank/DDBJ whole genome shotgun (WGS) entry which is preliminary data.</text>
</comment>
<keyword evidence="1" id="KW-0472">Membrane</keyword>
<proteinExistence type="predicted"/>
<organism evidence="2 3">
    <name type="scientific">Actinoplanes octamycinicus</name>
    <dbReference type="NCBI Taxonomy" id="135948"/>
    <lineage>
        <taxon>Bacteria</taxon>
        <taxon>Bacillati</taxon>
        <taxon>Actinomycetota</taxon>
        <taxon>Actinomycetes</taxon>
        <taxon>Micromonosporales</taxon>
        <taxon>Micromonosporaceae</taxon>
        <taxon>Actinoplanes</taxon>
    </lineage>
</organism>
<name>A0A7W7H311_9ACTN</name>
<dbReference type="AlphaFoldDB" id="A0A7W7H311"/>
<evidence type="ECO:0000256" key="1">
    <source>
        <dbReference type="SAM" id="Phobius"/>
    </source>
</evidence>
<keyword evidence="1" id="KW-0812">Transmembrane</keyword>
<protein>
    <submittedName>
        <fullName evidence="2">Uncharacterized protein</fullName>
    </submittedName>
</protein>
<keyword evidence="3" id="KW-1185">Reference proteome</keyword>